<accession>A0ABX7X1P9</accession>
<evidence type="ECO:0000313" key="8">
    <source>
        <dbReference type="EMBL" id="QTR47759.1"/>
    </source>
</evidence>
<dbReference type="RefSeq" id="WP_210224001.1">
    <property type="nucleotide sequence ID" value="NZ_CP072801.1"/>
</dbReference>
<feature type="domain" description="Replication gene A protein-like" evidence="7">
    <location>
        <begin position="152"/>
        <end position="434"/>
    </location>
</feature>
<name>A0ABX7X1P9_9GAMM</name>
<dbReference type="InterPro" id="IPR008766">
    <property type="entry name" value="Replication_gene_A-like"/>
</dbReference>
<keyword evidence="9" id="KW-1185">Reference proteome</keyword>
<evidence type="ECO:0000256" key="4">
    <source>
        <dbReference type="ARBA" id="ARBA00022722"/>
    </source>
</evidence>
<keyword evidence="3" id="KW-0235">DNA replication</keyword>
<comment type="function">
    <text evidence="1">Possible endonuclease which induces a single-strand cut and initiates DNA replication.</text>
</comment>
<keyword evidence="4" id="KW-0540">Nuclease</keyword>
<dbReference type="GO" id="GO:0004519">
    <property type="term" value="F:endonuclease activity"/>
    <property type="evidence" value="ECO:0007669"/>
    <property type="project" value="UniProtKB-KW"/>
</dbReference>
<proteinExistence type="inferred from homology"/>
<keyword evidence="6" id="KW-0378">Hydrolase</keyword>
<evidence type="ECO:0000313" key="9">
    <source>
        <dbReference type="Proteomes" id="UP000672039"/>
    </source>
</evidence>
<evidence type="ECO:0000256" key="6">
    <source>
        <dbReference type="ARBA" id="ARBA00022801"/>
    </source>
</evidence>
<comment type="similarity">
    <text evidence="2">Belongs to the phage GPA family.</text>
</comment>
<gene>
    <name evidence="8" type="ORF">J9253_07525</name>
</gene>
<protein>
    <submittedName>
        <fullName evidence="8">Replication endonuclease</fullName>
    </submittedName>
</protein>
<evidence type="ECO:0000256" key="3">
    <source>
        <dbReference type="ARBA" id="ARBA00022705"/>
    </source>
</evidence>
<dbReference type="Pfam" id="PF05840">
    <property type="entry name" value="Phage_GPA"/>
    <property type="match status" value="1"/>
</dbReference>
<evidence type="ECO:0000256" key="5">
    <source>
        <dbReference type="ARBA" id="ARBA00022759"/>
    </source>
</evidence>
<evidence type="ECO:0000256" key="1">
    <source>
        <dbReference type="ARBA" id="ARBA00003293"/>
    </source>
</evidence>
<evidence type="ECO:0000259" key="7">
    <source>
        <dbReference type="Pfam" id="PF05840"/>
    </source>
</evidence>
<reference evidence="8 9" key="1">
    <citation type="submission" date="2021-04" db="EMBL/GenBank/DDBJ databases">
        <title>Genomics, taxonomy and metabolism of representatives of sulfur bacteria of the genus Thiothrix: Thiothrix fructosivorans QT, Thiothrix unzii A1T and three new species, Thiothrix subterranea sp. nov., Thiothrix litoralis sp. nov. and 'Candidatus Thiothrix anitrata' sp. nov.</title>
        <authorList>
            <person name="Ravin N.V."/>
            <person name="Smolyakov D."/>
            <person name="Rudenko T.S."/>
            <person name="Mardanov A.V."/>
            <person name="Beletsky A.V."/>
            <person name="Markov N.D."/>
            <person name="Fomenkov A.I."/>
            <person name="Roberts R.J."/>
            <person name="Karnachuk O.V."/>
            <person name="Novikov A."/>
            <person name="Grabovich M.Y."/>
        </authorList>
    </citation>
    <scope>NUCLEOTIDE SEQUENCE [LARGE SCALE GENOMIC DNA]</scope>
    <source>
        <strain evidence="8 9">AS</strain>
    </source>
</reference>
<organism evidence="8 9">
    <name type="scientific">Thiothrix litoralis</name>
    <dbReference type="NCBI Taxonomy" id="2891210"/>
    <lineage>
        <taxon>Bacteria</taxon>
        <taxon>Pseudomonadati</taxon>
        <taxon>Pseudomonadota</taxon>
        <taxon>Gammaproteobacteria</taxon>
        <taxon>Thiotrichales</taxon>
        <taxon>Thiotrichaceae</taxon>
        <taxon>Thiothrix</taxon>
    </lineage>
</organism>
<evidence type="ECO:0000256" key="2">
    <source>
        <dbReference type="ARBA" id="ARBA00009260"/>
    </source>
</evidence>
<dbReference type="Proteomes" id="UP000672039">
    <property type="component" value="Chromosome"/>
</dbReference>
<keyword evidence="5 8" id="KW-0255">Endonuclease</keyword>
<dbReference type="EMBL" id="CP072801">
    <property type="protein sequence ID" value="QTR47759.1"/>
    <property type="molecule type" value="Genomic_DNA"/>
</dbReference>
<sequence length="730" mass="81467">MNQSILTLATAPVEIIHDVTDGGFIADQLENIPDHLQAAVKKGYNDRYTAPGLHSEAVRNANTYLRETADNILSTTSPLGITADDDDDTIMLKAQKLAAKFANMINGGGGLSAALGHADDIGISPPQVPHKAIRLDDGEVVTDRETIRHIGQAKRLTSPRWLYGLMRREKERLAELQGIRLHMIGKGRSAYITRRGLAVQAAKSVIAREYMASREAVSTTDGRVMSMGDVMDAGVSNPANLRNEMMMRISDGERYIQQHHPDHVCLFFTFTSPSAFHAMRMTGGYRSTDKHGVTRTIGATATPNPKYEQQIPVHKGRGKNIVTTLRDNTPRLSHHWLTDKFADFRTWAKDNDIGMYYVRTTEPNHDATAHWHGLLWVASSVLKEVKSALRDAFLAEFGDEDGAWKHRVQIKMIDTTKGSAAGYITKYISKNIDGFAIGKDFESGLDAATGAEAVSAWRKTWGIRAFQFSGNFAPVTHWRELRRITPQQVAERPLLAAMRNAADLSDWYGFMVHSKRSPTVLHTGVIDLKDGSGITAPLDWLELCAGKDNMPDMERQEAARERAKLAKPNAYGEVVPRAIGIKADAETPLYTRDTVWEIQAKRNSGSWLDKLREMGEHGTSWHISNAIDSASDAFSSSSIPSSSPLGLVENNCGTPLTPDEKEEVYQQMRREYRRSRLNPHNKIYKTLREKYPLWDSYENAAIDMVNHRAMSPDEWAAHQERVAVIVEDLL</sequence>